<dbReference type="EMBL" id="CDOL01000068">
    <property type="protein sequence ID" value="CEN51376.1"/>
    <property type="molecule type" value="Genomic_DNA"/>
</dbReference>
<accession>A0A0B7IHI0</accession>
<dbReference type="InterPro" id="IPR009057">
    <property type="entry name" value="Homeodomain-like_sf"/>
</dbReference>
<dbReference type="SUPFAM" id="SSF46689">
    <property type="entry name" value="Homeodomain-like"/>
    <property type="match status" value="1"/>
</dbReference>
<dbReference type="GO" id="GO:0003700">
    <property type="term" value="F:DNA-binding transcription factor activity"/>
    <property type="evidence" value="ECO:0007669"/>
    <property type="project" value="InterPro"/>
</dbReference>
<protein>
    <recommendedName>
        <fullName evidence="4">HTH araC/xylS-type domain-containing protein</fullName>
    </recommendedName>
</protein>
<dbReference type="PRINTS" id="PR00032">
    <property type="entry name" value="HTHARAC"/>
</dbReference>
<keyword evidence="3" id="KW-0804">Transcription</keyword>
<dbReference type="Pfam" id="PF12833">
    <property type="entry name" value="HTH_18"/>
    <property type="match status" value="1"/>
</dbReference>
<keyword evidence="1" id="KW-0805">Transcription regulation</keyword>
<dbReference type="Gene3D" id="1.10.10.60">
    <property type="entry name" value="Homeodomain-like"/>
    <property type="match status" value="1"/>
</dbReference>
<evidence type="ECO:0000313" key="5">
    <source>
        <dbReference type="EMBL" id="CEN51376.1"/>
    </source>
</evidence>
<name>A0A0B7IHI0_9FLAO</name>
<reference evidence="5 6" key="1">
    <citation type="submission" date="2015-01" db="EMBL/GenBank/DDBJ databases">
        <authorList>
            <person name="Xiang T."/>
            <person name="Song Y."/>
            <person name="Huang L."/>
            <person name="Wang B."/>
            <person name="Wu P."/>
        </authorList>
    </citation>
    <scope>NUCLEOTIDE SEQUENCE [LARGE SCALE GENOMIC DNA]</scope>
    <source>
        <strain evidence="5 6">CcD93</strain>
    </source>
</reference>
<dbReference type="OrthoDB" id="2666928at2"/>
<dbReference type="GO" id="GO:0043565">
    <property type="term" value="F:sequence-specific DNA binding"/>
    <property type="evidence" value="ECO:0007669"/>
    <property type="project" value="InterPro"/>
</dbReference>
<dbReference type="AlphaFoldDB" id="A0A0B7IHI0"/>
<proteinExistence type="predicted"/>
<dbReference type="InterPro" id="IPR020449">
    <property type="entry name" value="Tscrpt_reg_AraC-type_HTH"/>
</dbReference>
<keyword evidence="2" id="KW-0238">DNA-binding</keyword>
<sequence>MHKAKMYFEQKELTIKEIAYQLGYSNTANFSNAFKQFWGISLSEK</sequence>
<gene>
    <name evidence="5" type="ORF">CCAND93_160017</name>
</gene>
<evidence type="ECO:0000313" key="6">
    <source>
        <dbReference type="Proteomes" id="UP000038200"/>
    </source>
</evidence>
<evidence type="ECO:0000259" key="4">
    <source>
        <dbReference type="PROSITE" id="PS01124"/>
    </source>
</evidence>
<evidence type="ECO:0000256" key="2">
    <source>
        <dbReference type="ARBA" id="ARBA00023125"/>
    </source>
</evidence>
<feature type="domain" description="HTH araC/xylS-type" evidence="4">
    <location>
        <begin position="1"/>
        <end position="45"/>
    </location>
</feature>
<dbReference type="PROSITE" id="PS01124">
    <property type="entry name" value="HTH_ARAC_FAMILY_2"/>
    <property type="match status" value="1"/>
</dbReference>
<dbReference type="InterPro" id="IPR018060">
    <property type="entry name" value="HTH_AraC"/>
</dbReference>
<dbReference type="Proteomes" id="UP000038200">
    <property type="component" value="Unassembled WGS sequence"/>
</dbReference>
<evidence type="ECO:0000256" key="1">
    <source>
        <dbReference type="ARBA" id="ARBA00023015"/>
    </source>
</evidence>
<evidence type="ECO:0000256" key="3">
    <source>
        <dbReference type="ARBA" id="ARBA00023163"/>
    </source>
</evidence>
<organism evidence="5 6">
    <name type="scientific">Capnocytophaga canis</name>
    <dbReference type="NCBI Taxonomy" id="1848903"/>
    <lineage>
        <taxon>Bacteria</taxon>
        <taxon>Pseudomonadati</taxon>
        <taxon>Bacteroidota</taxon>
        <taxon>Flavobacteriia</taxon>
        <taxon>Flavobacteriales</taxon>
        <taxon>Flavobacteriaceae</taxon>
        <taxon>Capnocytophaga</taxon>
    </lineage>
</organism>